<accession>A0A1Y2BD97</accession>
<evidence type="ECO:0000256" key="1">
    <source>
        <dbReference type="SAM" id="MobiDB-lite"/>
    </source>
</evidence>
<proteinExistence type="predicted"/>
<feature type="compositionally biased region" description="Acidic residues" evidence="1">
    <location>
        <begin position="132"/>
        <end position="147"/>
    </location>
</feature>
<comment type="caution">
    <text evidence="2">The sequence shown here is derived from an EMBL/GenBank/DDBJ whole genome shotgun (WGS) entry which is preliminary data.</text>
</comment>
<sequence>MSRSEREVTVRVPSGEPLNTSPRYNRLIWGCFQHLANHGRTKSLAPSATTGAVPSGQEITSQTQPSSPMKIDSAIGESCVDNSHSNHSNTADTSPGMGELLDFDVCKGKDGTWHLAWGYPTSFTARGRVQNDDGDDDDDGDGDDDDDVTLAFETLEITVEPRSESMVSAAT</sequence>
<feature type="region of interest" description="Disordered" evidence="1">
    <location>
        <begin position="78"/>
        <end position="97"/>
    </location>
</feature>
<dbReference type="EMBL" id="MCFC01000008">
    <property type="protein sequence ID" value="ORY32809.1"/>
    <property type="molecule type" value="Genomic_DNA"/>
</dbReference>
<feature type="compositionally biased region" description="Polar residues" evidence="1">
    <location>
        <begin position="44"/>
        <end position="67"/>
    </location>
</feature>
<feature type="region of interest" description="Disordered" evidence="1">
    <location>
        <begin position="124"/>
        <end position="147"/>
    </location>
</feature>
<dbReference type="Proteomes" id="UP000193986">
    <property type="component" value="Unassembled WGS sequence"/>
</dbReference>
<organism evidence="2 3">
    <name type="scientific">Naematelia encephala</name>
    <dbReference type="NCBI Taxonomy" id="71784"/>
    <lineage>
        <taxon>Eukaryota</taxon>
        <taxon>Fungi</taxon>
        <taxon>Dikarya</taxon>
        <taxon>Basidiomycota</taxon>
        <taxon>Agaricomycotina</taxon>
        <taxon>Tremellomycetes</taxon>
        <taxon>Tremellales</taxon>
        <taxon>Naemateliaceae</taxon>
        <taxon>Naematelia</taxon>
    </lineage>
</organism>
<gene>
    <name evidence="2" type="ORF">BCR39DRAFT_557372</name>
</gene>
<feature type="region of interest" description="Disordered" evidence="1">
    <location>
        <begin position="42"/>
        <end position="73"/>
    </location>
</feature>
<name>A0A1Y2BD97_9TREE</name>
<evidence type="ECO:0000313" key="2">
    <source>
        <dbReference type="EMBL" id="ORY32809.1"/>
    </source>
</evidence>
<protein>
    <submittedName>
        <fullName evidence="2">Uncharacterized protein</fullName>
    </submittedName>
</protein>
<dbReference type="InParanoid" id="A0A1Y2BD97"/>
<evidence type="ECO:0000313" key="3">
    <source>
        <dbReference type="Proteomes" id="UP000193986"/>
    </source>
</evidence>
<dbReference type="AlphaFoldDB" id="A0A1Y2BD97"/>
<feature type="compositionally biased region" description="Polar residues" evidence="1">
    <location>
        <begin position="80"/>
        <end position="93"/>
    </location>
</feature>
<keyword evidence="3" id="KW-1185">Reference proteome</keyword>
<reference evidence="2 3" key="1">
    <citation type="submission" date="2016-07" db="EMBL/GenBank/DDBJ databases">
        <title>Pervasive Adenine N6-methylation of Active Genes in Fungi.</title>
        <authorList>
            <consortium name="DOE Joint Genome Institute"/>
            <person name="Mondo S.J."/>
            <person name="Dannebaum R.O."/>
            <person name="Kuo R.C."/>
            <person name="Labutti K."/>
            <person name="Haridas S."/>
            <person name="Kuo A."/>
            <person name="Salamov A."/>
            <person name="Ahrendt S.R."/>
            <person name="Lipzen A."/>
            <person name="Sullivan W."/>
            <person name="Andreopoulos W.B."/>
            <person name="Clum A."/>
            <person name="Lindquist E."/>
            <person name="Daum C."/>
            <person name="Ramamoorthy G.K."/>
            <person name="Gryganskyi A."/>
            <person name="Culley D."/>
            <person name="Magnuson J.K."/>
            <person name="James T.Y."/>
            <person name="O'Malley M.A."/>
            <person name="Stajich J.E."/>
            <person name="Spatafora J.W."/>
            <person name="Visel A."/>
            <person name="Grigoriev I.V."/>
        </authorList>
    </citation>
    <scope>NUCLEOTIDE SEQUENCE [LARGE SCALE GENOMIC DNA]</scope>
    <source>
        <strain evidence="2 3">68-887.2</strain>
    </source>
</reference>